<dbReference type="SMART" id="SM00320">
    <property type="entry name" value="WD40"/>
    <property type="match status" value="7"/>
</dbReference>
<dbReference type="SUPFAM" id="SSF50978">
    <property type="entry name" value="WD40 repeat-like"/>
    <property type="match status" value="1"/>
</dbReference>
<feature type="repeat" description="WD" evidence="3">
    <location>
        <begin position="232"/>
        <end position="267"/>
    </location>
</feature>
<feature type="repeat" description="WD" evidence="3">
    <location>
        <begin position="145"/>
        <end position="180"/>
    </location>
</feature>
<dbReference type="OrthoDB" id="538223at2759"/>
<evidence type="ECO:0000256" key="2">
    <source>
        <dbReference type="ARBA" id="ARBA00022737"/>
    </source>
</evidence>
<feature type="repeat" description="WD" evidence="3">
    <location>
        <begin position="103"/>
        <end position="144"/>
    </location>
</feature>
<dbReference type="STRING" id="1314771.A0A197K3M1"/>
<reference evidence="4 5" key="1">
    <citation type="submission" date="2016-05" db="EMBL/GenBank/DDBJ databases">
        <title>Genome sequencing reveals origins of a unique bacterial endosymbiosis in the earliest lineages of terrestrial Fungi.</title>
        <authorList>
            <consortium name="DOE Joint Genome Institute"/>
            <person name="Uehling J."/>
            <person name="Gryganskyi A."/>
            <person name="Hameed K."/>
            <person name="Tschaplinski T."/>
            <person name="Misztal P."/>
            <person name="Wu S."/>
            <person name="Desiro A."/>
            <person name="Vande Pol N."/>
            <person name="Du Z.-Y."/>
            <person name="Zienkiewicz A."/>
            <person name="Zienkiewicz K."/>
            <person name="Morin E."/>
            <person name="Tisserant E."/>
            <person name="Splivallo R."/>
            <person name="Hainaut M."/>
            <person name="Henrissat B."/>
            <person name="Ohm R."/>
            <person name="Kuo A."/>
            <person name="Yan J."/>
            <person name="Lipzen A."/>
            <person name="Nolan M."/>
            <person name="Labutti K."/>
            <person name="Barry K."/>
            <person name="Goldstein A."/>
            <person name="Labbe J."/>
            <person name="Schadt C."/>
            <person name="Tuskan G."/>
            <person name="Grigoriev I."/>
            <person name="Martin F."/>
            <person name="Vilgalys R."/>
            <person name="Bonito G."/>
        </authorList>
    </citation>
    <scope>NUCLEOTIDE SEQUENCE [LARGE SCALE GENOMIC DNA]</scope>
    <source>
        <strain evidence="4 5">AG-77</strain>
    </source>
</reference>
<gene>
    <name evidence="4" type="ORF">K457DRAFT_72097</name>
</gene>
<dbReference type="PANTHER" id="PTHR19848:SF8">
    <property type="entry name" value="F-BOX AND WD REPEAT DOMAIN CONTAINING 7"/>
    <property type="match status" value="1"/>
</dbReference>
<dbReference type="InterPro" id="IPR036322">
    <property type="entry name" value="WD40_repeat_dom_sf"/>
</dbReference>
<evidence type="ECO:0000256" key="1">
    <source>
        <dbReference type="ARBA" id="ARBA00022574"/>
    </source>
</evidence>
<dbReference type="InterPro" id="IPR019775">
    <property type="entry name" value="WD40_repeat_CS"/>
</dbReference>
<dbReference type="InterPro" id="IPR020472">
    <property type="entry name" value="WD40_PAC1"/>
</dbReference>
<accession>A0A197K3M1</accession>
<feature type="repeat" description="WD" evidence="3">
    <location>
        <begin position="61"/>
        <end position="93"/>
    </location>
</feature>
<keyword evidence="1 3" id="KW-0853">WD repeat</keyword>
<evidence type="ECO:0000256" key="3">
    <source>
        <dbReference type="PROSITE-ProRule" id="PRU00221"/>
    </source>
</evidence>
<dbReference type="PROSITE" id="PS00678">
    <property type="entry name" value="WD_REPEATS_1"/>
    <property type="match status" value="4"/>
</dbReference>
<evidence type="ECO:0000313" key="5">
    <source>
        <dbReference type="Proteomes" id="UP000078512"/>
    </source>
</evidence>
<proteinExistence type="predicted"/>
<dbReference type="AlphaFoldDB" id="A0A197K3M1"/>
<organism evidence="4 5">
    <name type="scientific">Linnemannia elongata AG-77</name>
    <dbReference type="NCBI Taxonomy" id="1314771"/>
    <lineage>
        <taxon>Eukaryota</taxon>
        <taxon>Fungi</taxon>
        <taxon>Fungi incertae sedis</taxon>
        <taxon>Mucoromycota</taxon>
        <taxon>Mortierellomycotina</taxon>
        <taxon>Mortierellomycetes</taxon>
        <taxon>Mortierellales</taxon>
        <taxon>Mortierellaceae</taxon>
        <taxon>Linnemannia</taxon>
    </lineage>
</organism>
<dbReference type="InterPro" id="IPR001680">
    <property type="entry name" value="WD40_rpt"/>
</dbReference>
<feature type="non-terminal residue" evidence="4">
    <location>
        <position position="314"/>
    </location>
</feature>
<keyword evidence="5" id="KW-1185">Reference proteome</keyword>
<dbReference type="PRINTS" id="PR00320">
    <property type="entry name" value="GPROTEINBRPT"/>
</dbReference>
<evidence type="ECO:0000313" key="4">
    <source>
        <dbReference type="EMBL" id="OAQ31291.1"/>
    </source>
</evidence>
<dbReference type="PROSITE" id="PS50082">
    <property type="entry name" value="WD_REPEATS_2"/>
    <property type="match status" value="5"/>
</dbReference>
<sequence length="314" mass="34211">MDRVRFGELPYLEEKCQVDSCAISPDGRLLATCLNNNKPSLLKHYSVDIYDTGTWTKTHTLQGHDSKVTCVAFSPCSRILVSGSWDGTVRLWNCETGILGRILEGGPVWIKGVGFSSDGQLLVSCGQDCTVKVWNLQTFGLIYTFTGHSNQVTNAVFSPDGSRIVSSSHDQTIRLWDVNSIGLSFHSSDSSDPRTSLAYSPDGRSLISSSRGGWLRQYDSETGEIGLAAPTLPGHKGRVLCVAFSPCGRWIASGGNDKAVRLWNARSRLPFGELSGYWSDIISIGFSGDGREVTSGCMDGEIRVWDVERGESKA</sequence>
<dbReference type="CDD" id="cd00200">
    <property type="entry name" value="WD40"/>
    <property type="match status" value="1"/>
</dbReference>
<dbReference type="EMBL" id="KV442030">
    <property type="protein sequence ID" value="OAQ31291.1"/>
    <property type="molecule type" value="Genomic_DNA"/>
</dbReference>
<feature type="repeat" description="WD" evidence="3">
    <location>
        <begin position="274"/>
        <end position="314"/>
    </location>
</feature>
<dbReference type="PROSITE" id="PS50294">
    <property type="entry name" value="WD_REPEATS_REGION"/>
    <property type="match status" value="5"/>
</dbReference>
<name>A0A197K3M1_9FUNG</name>
<protein>
    <submittedName>
        <fullName evidence="4">WD40 repeat-like protein</fullName>
    </submittedName>
</protein>
<dbReference type="PANTHER" id="PTHR19848">
    <property type="entry name" value="WD40 REPEAT PROTEIN"/>
    <property type="match status" value="1"/>
</dbReference>
<dbReference type="Pfam" id="PF00400">
    <property type="entry name" value="WD40"/>
    <property type="match status" value="6"/>
</dbReference>
<keyword evidence="2" id="KW-0677">Repeat</keyword>
<dbReference type="Gene3D" id="2.130.10.10">
    <property type="entry name" value="YVTN repeat-like/Quinoprotein amine dehydrogenase"/>
    <property type="match status" value="3"/>
</dbReference>
<dbReference type="Proteomes" id="UP000078512">
    <property type="component" value="Unassembled WGS sequence"/>
</dbReference>
<dbReference type="InterPro" id="IPR015943">
    <property type="entry name" value="WD40/YVTN_repeat-like_dom_sf"/>
</dbReference>